<protein>
    <submittedName>
        <fullName evidence="4">PaaI family thioesterase</fullName>
        <ecNumber evidence="4">3.1.2.-</ecNumber>
    </submittedName>
</protein>
<dbReference type="PANTHER" id="PTHR21660:SF1">
    <property type="entry name" value="ACYL-COENZYME A THIOESTERASE 13"/>
    <property type="match status" value="1"/>
</dbReference>
<dbReference type="NCBIfam" id="TIGR00369">
    <property type="entry name" value="unchar_dom_1"/>
    <property type="match status" value="1"/>
</dbReference>
<name>A0ABV8UPR5_9PROT</name>
<dbReference type="PANTHER" id="PTHR21660">
    <property type="entry name" value="THIOESTERASE SUPERFAMILY MEMBER-RELATED"/>
    <property type="match status" value="1"/>
</dbReference>
<feature type="domain" description="Thioesterase" evidence="3">
    <location>
        <begin position="55"/>
        <end position="128"/>
    </location>
</feature>
<dbReference type="EC" id="3.1.2.-" evidence="4"/>
<organism evidence="4 5">
    <name type="scientific">Fodinicurvata halophila</name>
    <dbReference type="NCBI Taxonomy" id="1419723"/>
    <lineage>
        <taxon>Bacteria</taxon>
        <taxon>Pseudomonadati</taxon>
        <taxon>Pseudomonadota</taxon>
        <taxon>Alphaproteobacteria</taxon>
        <taxon>Rhodospirillales</taxon>
        <taxon>Rhodovibrionaceae</taxon>
        <taxon>Fodinicurvata</taxon>
    </lineage>
</organism>
<dbReference type="RefSeq" id="WP_382423476.1">
    <property type="nucleotide sequence ID" value="NZ_JBHSCW010000011.1"/>
</dbReference>
<dbReference type="InterPro" id="IPR006683">
    <property type="entry name" value="Thioestr_dom"/>
</dbReference>
<dbReference type="Proteomes" id="UP001595799">
    <property type="component" value="Unassembled WGS sequence"/>
</dbReference>
<evidence type="ECO:0000313" key="5">
    <source>
        <dbReference type="Proteomes" id="UP001595799"/>
    </source>
</evidence>
<sequence>MMKHFDPADANWEGRVHASFARQGIMDTLGARLGSLAPGKAEILLDFHERLSQQHGFFHAGVISTIADSAGAFAAYSLFPPGRAIVSVEFKINMLNPADGERLRAAGEVLKCGRTLSICEVEVYTIKQGAETLCAKMQQTLFQVAEGK</sequence>
<dbReference type="EMBL" id="JBHSCW010000011">
    <property type="protein sequence ID" value="MFC4353099.1"/>
    <property type="molecule type" value="Genomic_DNA"/>
</dbReference>
<dbReference type="Pfam" id="PF03061">
    <property type="entry name" value="4HBT"/>
    <property type="match status" value="1"/>
</dbReference>
<dbReference type="Gene3D" id="3.10.129.10">
    <property type="entry name" value="Hotdog Thioesterase"/>
    <property type="match status" value="1"/>
</dbReference>
<comment type="caution">
    <text evidence="4">The sequence shown here is derived from an EMBL/GenBank/DDBJ whole genome shotgun (WGS) entry which is preliminary data.</text>
</comment>
<dbReference type="GO" id="GO:0016787">
    <property type="term" value="F:hydrolase activity"/>
    <property type="evidence" value="ECO:0007669"/>
    <property type="project" value="UniProtKB-KW"/>
</dbReference>
<gene>
    <name evidence="4" type="ORF">ACFOW6_16235</name>
</gene>
<keyword evidence="5" id="KW-1185">Reference proteome</keyword>
<dbReference type="InterPro" id="IPR003736">
    <property type="entry name" value="PAAI_dom"/>
</dbReference>
<dbReference type="InterPro" id="IPR029069">
    <property type="entry name" value="HotDog_dom_sf"/>
</dbReference>
<evidence type="ECO:0000259" key="3">
    <source>
        <dbReference type="Pfam" id="PF03061"/>
    </source>
</evidence>
<proteinExistence type="inferred from homology"/>
<evidence type="ECO:0000256" key="2">
    <source>
        <dbReference type="ARBA" id="ARBA00022801"/>
    </source>
</evidence>
<accession>A0ABV8UPR5</accession>
<dbReference type="CDD" id="cd03443">
    <property type="entry name" value="PaaI_thioesterase"/>
    <property type="match status" value="1"/>
</dbReference>
<evidence type="ECO:0000256" key="1">
    <source>
        <dbReference type="ARBA" id="ARBA00008324"/>
    </source>
</evidence>
<comment type="similarity">
    <text evidence="1">Belongs to the thioesterase PaaI family.</text>
</comment>
<keyword evidence="2 4" id="KW-0378">Hydrolase</keyword>
<evidence type="ECO:0000313" key="4">
    <source>
        <dbReference type="EMBL" id="MFC4353099.1"/>
    </source>
</evidence>
<dbReference type="InterPro" id="IPR039298">
    <property type="entry name" value="ACOT13"/>
</dbReference>
<dbReference type="SUPFAM" id="SSF54637">
    <property type="entry name" value="Thioesterase/thiol ester dehydrase-isomerase"/>
    <property type="match status" value="1"/>
</dbReference>
<reference evidence="5" key="1">
    <citation type="journal article" date="2019" name="Int. J. Syst. Evol. Microbiol.">
        <title>The Global Catalogue of Microorganisms (GCM) 10K type strain sequencing project: providing services to taxonomists for standard genome sequencing and annotation.</title>
        <authorList>
            <consortium name="The Broad Institute Genomics Platform"/>
            <consortium name="The Broad Institute Genome Sequencing Center for Infectious Disease"/>
            <person name="Wu L."/>
            <person name="Ma J."/>
        </authorList>
    </citation>
    <scope>NUCLEOTIDE SEQUENCE [LARGE SCALE GENOMIC DNA]</scope>
    <source>
        <strain evidence="5">CECT 8472</strain>
    </source>
</reference>